<name>A0A498LRU3_LABRO</name>
<evidence type="ECO:0000313" key="2">
    <source>
        <dbReference type="Proteomes" id="UP000290572"/>
    </source>
</evidence>
<organism evidence="1 2">
    <name type="scientific">Labeo rohita</name>
    <name type="common">Indian major carp</name>
    <name type="synonym">Cyprinus rohita</name>
    <dbReference type="NCBI Taxonomy" id="84645"/>
    <lineage>
        <taxon>Eukaryota</taxon>
        <taxon>Metazoa</taxon>
        <taxon>Chordata</taxon>
        <taxon>Craniata</taxon>
        <taxon>Vertebrata</taxon>
        <taxon>Euteleostomi</taxon>
        <taxon>Actinopterygii</taxon>
        <taxon>Neopterygii</taxon>
        <taxon>Teleostei</taxon>
        <taxon>Ostariophysi</taxon>
        <taxon>Cypriniformes</taxon>
        <taxon>Cyprinidae</taxon>
        <taxon>Labeoninae</taxon>
        <taxon>Labeonini</taxon>
        <taxon>Labeo</taxon>
    </lineage>
</organism>
<dbReference type="Proteomes" id="UP000290572">
    <property type="component" value="Unassembled WGS sequence"/>
</dbReference>
<accession>A0A498LRU3</accession>
<reference evidence="1 2" key="1">
    <citation type="submission" date="2018-03" db="EMBL/GenBank/DDBJ databases">
        <title>Draft genome sequence of Rohu Carp (Labeo rohita).</title>
        <authorList>
            <person name="Das P."/>
            <person name="Kushwaha B."/>
            <person name="Joshi C.G."/>
            <person name="Kumar D."/>
            <person name="Nagpure N.S."/>
            <person name="Sahoo L."/>
            <person name="Das S.P."/>
            <person name="Bit A."/>
            <person name="Patnaik S."/>
            <person name="Meher P.K."/>
            <person name="Jayasankar P."/>
            <person name="Koringa P.G."/>
            <person name="Patel N.V."/>
            <person name="Hinsu A.T."/>
            <person name="Kumar R."/>
            <person name="Pandey M."/>
            <person name="Agarwal S."/>
            <person name="Srivastava S."/>
            <person name="Singh M."/>
            <person name="Iquebal M.A."/>
            <person name="Jaiswal S."/>
            <person name="Angadi U.B."/>
            <person name="Kumar N."/>
            <person name="Raza M."/>
            <person name="Shah T.M."/>
            <person name="Rai A."/>
            <person name="Jena J.K."/>
        </authorList>
    </citation>
    <scope>NUCLEOTIDE SEQUENCE [LARGE SCALE GENOMIC DNA]</scope>
    <source>
        <strain evidence="1">DASCIFA01</strain>
        <tissue evidence="1">Testis</tissue>
    </source>
</reference>
<protein>
    <submittedName>
        <fullName evidence="1">Uncharacterized protein</fullName>
    </submittedName>
</protein>
<gene>
    <name evidence="1" type="ORF">ROHU_031176</name>
</gene>
<proteinExistence type="predicted"/>
<sequence length="68" mass="7576">MWQENGDFCCQPFALSFQTAKRDCIDPEAREPQSATMQVEGLDTEQRAEESLGVQVTVGDVKTHETSV</sequence>
<evidence type="ECO:0000313" key="1">
    <source>
        <dbReference type="EMBL" id="RXN09796.1"/>
    </source>
</evidence>
<comment type="caution">
    <text evidence="1">The sequence shown here is derived from an EMBL/GenBank/DDBJ whole genome shotgun (WGS) entry which is preliminary data.</text>
</comment>
<dbReference type="EMBL" id="QBIY01013246">
    <property type="protein sequence ID" value="RXN09796.1"/>
    <property type="molecule type" value="Genomic_DNA"/>
</dbReference>
<keyword evidence="2" id="KW-1185">Reference proteome</keyword>
<dbReference type="AlphaFoldDB" id="A0A498LRU3"/>